<feature type="non-terminal residue" evidence="1">
    <location>
        <position position="1"/>
    </location>
</feature>
<dbReference type="Proteomes" id="UP001432322">
    <property type="component" value="Unassembled WGS sequence"/>
</dbReference>
<accession>A0AAV5VTA7</accession>
<proteinExistence type="predicted"/>
<gene>
    <name evidence="1" type="ORF">PFISCL1PPCAC_14203</name>
</gene>
<organism evidence="1 2">
    <name type="scientific">Pristionchus fissidentatus</name>
    <dbReference type="NCBI Taxonomy" id="1538716"/>
    <lineage>
        <taxon>Eukaryota</taxon>
        <taxon>Metazoa</taxon>
        <taxon>Ecdysozoa</taxon>
        <taxon>Nematoda</taxon>
        <taxon>Chromadorea</taxon>
        <taxon>Rhabditida</taxon>
        <taxon>Rhabditina</taxon>
        <taxon>Diplogasteromorpha</taxon>
        <taxon>Diplogasteroidea</taxon>
        <taxon>Neodiplogasteridae</taxon>
        <taxon>Pristionchus</taxon>
    </lineage>
</organism>
<feature type="non-terminal residue" evidence="1">
    <location>
        <position position="106"/>
    </location>
</feature>
<name>A0AAV5VTA7_9BILA</name>
<evidence type="ECO:0000313" key="1">
    <source>
        <dbReference type="EMBL" id="GMT22906.1"/>
    </source>
</evidence>
<keyword evidence="2" id="KW-1185">Reference proteome</keyword>
<evidence type="ECO:0000313" key="2">
    <source>
        <dbReference type="Proteomes" id="UP001432322"/>
    </source>
</evidence>
<comment type="caution">
    <text evidence="1">The sequence shown here is derived from an EMBL/GenBank/DDBJ whole genome shotgun (WGS) entry which is preliminary data.</text>
</comment>
<dbReference type="EMBL" id="BTSY01000004">
    <property type="protein sequence ID" value="GMT22906.1"/>
    <property type="molecule type" value="Genomic_DNA"/>
</dbReference>
<dbReference type="AlphaFoldDB" id="A0AAV5VTA7"/>
<reference evidence="1" key="1">
    <citation type="submission" date="2023-10" db="EMBL/GenBank/DDBJ databases">
        <title>Genome assembly of Pristionchus species.</title>
        <authorList>
            <person name="Yoshida K."/>
            <person name="Sommer R.J."/>
        </authorList>
    </citation>
    <scope>NUCLEOTIDE SEQUENCE</scope>
    <source>
        <strain evidence="1">RS5133</strain>
    </source>
</reference>
<protein>
    <submittedName>
        <fullName evidence="1">Uncharacterized protein</fullName>
    </submittedName>
</protein>
<sequence length="106" mass="12255">SKAIQHIDLISLMKEGEKSSKIIDFCLEGGDIMNDRIWRPRLVQVIGKQALLHGERANYPNREEWKCLIRNLQQGGLLLDPDRLCHHLKDYSKNQRTGMRNATVMS</sequence>